<evidence type="ECO:0000313" key="3">
    <source>
        <dbReference type="Proteomes" id="UP000652681"/>
    </source>
</evidence>
<keyword evidence="1" id="KW-1133">Transmembrane helix</keyword>
<organism evidence="2 3">
    <name type="scientific">Taishania pollutisoli</name>
    <dbReference type="NCBI Taxonomy" id="2766479"/>
    <lineage>
        <taxon>Bacteria</taxon>
        <taxon>Pseudomonadati</taxon>
        <taxon>Bacteroidota</taxon>
        <taxon>Flavobacteriia</taxon>
        <taxon>Flavobacteriales</taxon>
        <taxon>Crocinitomicaceae</taxon>
        <taxon>Taishania</taxon>
    </lineage>
</organism>
<feature type="transmembrane region" description="Helical" evidence="1">
    <location>
        <begin position="59"/>
        <end position="78"/>
    </location>
</feature>
<protein>
    <submittedName>
        <fullName evidence="2">Uncharacterized protein</fullName>
    </submittedName>
</protein>
<evidence type="ECO:0000313" key="2">
    <source>
        <dbReference type="EMBL" id="MBC9811017.1"/>
    </source>
</evidence>
<comment type="caution">
    <text evidence="2">The sequence shown here is derived from an EMBL/GenBank/DDBJ whole genome shotgun (WGS) entry which is preliminary data.</text>
</comment>
<dbReference type="EMBL" id="JACVEL010000001">
    <property type="protein sequence ID" value="MBC9811017.1"/>
    <property type="molecule type" value="Genomic_DNA"/>
</dbReference>
<keyword evidence="3" id="KW-1185">Reference proteome</keyword>
<name>A0A8J6TRG1_9FLAO</name>
<dbReference type="RefSeq" id="WP_163492273.1">
    <property type="nucleotide sequence ID" value="NZ_JACVEL010000001.1"/>
</dbReference>
<gene>
    <name evidence="2" type="ORF">H9Y05_00875</name>
</gene>
<keyword evidence="1" id="KW-0812">Transmembrane</keyword>
<feature type="transmembrane region" description="Helical" evidence="1">
    <location>
        <begin position="25"/>
        <end position="47"/>
    </location>
</feature>
<evidence type="ECO:0000256" key="1">
    <source>
        <dbReference type="SAM" id="Phobius"/>
    </source>
</evidence>
<dbReference type="Proteomes" id="UP000652681">
    <property type="component" value="Unassembled WGS sequence"/>
</dbReference>
<reference evidence="2" key="1">
    <citation type="submission" date="2020-09" db="EMBL/GenBank/DDBJ databases">
        <title>Taishania pollutisoli gen. nov., sp. nov., Isolated from Tetrabromobisphenol A-Contaminated Soil.</title>
        <authorList>
            <person name="Chen Q."/>
        </authorList>
    </citation>
    <scope>NUCLEOTIDE SEQUENCE</scope>
    <source>
        <strain evidence="2">CZZ-1</strain>
    </source>
</reference>
<dbReference type="AlphaFoldDB" id="A0A8J6TRG1"/>
<proteinExistence type="predicted"/>
<keyword evidence="1" id="KW-0472">Membrane</keyword>
<sequence length="99" mass="10851">MILAAIIGVLFYRAAVQHELNKALWVIIGILSYFAGQFIAGFIIGIVSPGLLDDTLSMIVVGLISGIIAVGVTYWMLLNTAKKNVIQKEKEQKDLIDNF</sequence>
<accession>A0A8J6TRG1</accession>